<evidence type="ECO:0000313" key="8">
    <source>
        <dbReference type="EMBL" id="EDW66696.1"/>
    </source>
</evidence>
<dbReference type="HOGENOM" id="CLU_001570_17_0_1"/>
<reference evidence="8 9" key="1">
    <citation type="journal article" date="2007" name="Nature">
        <title>Evolution of genes and genomes on the Drosophila phylogeny.</title>
        <authorList>
            <consortium name="Drosophila 12 Genomes Consortium"/>
            <person name="Clark A.G."/>
            <person name="Eisen M.B."/>
            <person name="Smith D.R."/>
            <person name="Bergman C.M."/>
            <person name="Oliver B."/>
            <person name="Markow T.A."/>
            <person name="Kaufman T.C."/>
            <person name="Kellis M."/>
            <person name="Gelbart W."/>
            <person name="Iyer V.N."/>
            <person name="Pollard D.A."/>
            <person name="Sackton T.B."/>
            <person name="Larracuente A.M."/>
            <person name="Singh N.D."/>
            <person name="Abad J.P."/>
            <person name="Abt D.N."/>
            <person name="Adryan B."/>
            <person name="Aguade M."/>
            <person name="Akashi H."/>
            <person name="Anderson W.W."/>
            <person name="Aquadro C.F."/>
            <person name="Ardell D.H."/>
            <person name="Arguello R."/>
            <person name="Artieri C.G."/>
            <person name="Barbash D.A."/>
            <person name="Barker D."/>
            <person name="Barsanti P."/>
            <person name="Batterham P."/>
            <person name="Batzoglou S."/>
            <person name="Begun D."/>
            <person name="Bhutkar A."/>
            <person name="Blanco E."/>
            <person name="Bosak S.A."/>
            <person name="Bradley R.K."/>
            <person name="Brand A.D."/>
            <person name="Brent M.R."/>
            <person name="Brooks A.N."/>
            <person name="Brown R.H."/>
            <person name="Butlin R.K."/>
            <person name="Caggese C."/>
            <person name="Calvi B.R."/>
            <person name="Bernardo de Carvalho A."/>
            <person name="Caspi A."/>
            <person name="Castrezana S."/>
            <person name="Celniker S.E."/>
            <person name="Chang J.L."/>
            <person name="Chapple C."/>
            <person name="Chatterji S."/>
            <person name="Chinwalla A."/>
            <person name="Civetta A."/>
            <person name="Clifton S.W."/>
            <person name="Comeron J.M."/>
            <person name="Costello J.C."/>
            <person name="Coyne J.A."/>
            <person name="Daub J."/>
            <person name="David R.G."/>
            <person name="Delcher A.L."/>
            <person name="Delehaunty K."/>
            <person name="Do C.B."/>
            <person name="Ebling H."/>
            <person name="Edwards K."/>
            <person name="Eickbush T."/>
            <person name="Evans J.D."/>
            <person name="Filipski A."/>
            <person name="Findeiss S."/>
            <person name="Freyhult E."/>
            <person name="Fulton L."/>
            <person name="Fulton R."/>
            <person name="Garcia A.C."/>
            <person name="Gardiner A."/>
            <person name="Garfield D.A."/>
            <person name="Garvin B.E."/>
            <person name="Gibson G."/>
            <person name="Gilbert D."/>
            <person name="Gnerre S."/>
            <person name="Godfrey J."/>
            <person name="Good R."/>
            <person name="Gotea V."/>
            <person name="Gravely B."/>
            <person name="Greenberg A.J."/>
            <person name="Griffiths-Jones S."/>
            <person name="Gross S."/>
            <person name="Guigo R."/>
            <person name="Gustafson E.A."/>
            <person name="Haerty W."/>
            <person name="Hahn M.W."/>
            <person name="Halligan D.L."/>
            <person name="Halpern A.L."/>
            <person name="Halter G.M."/>
            <person name="Han M.V."/>
            <person name="Heger A."/>
            <person name="Hillier L."/>
            <person name="Hinrichs A.S."/>
            <person name="Holmes I."/>
            <person name="Hoskins R.A."/>
            <person name="Hubisz M.J."/>
            <person name="Hultmark D."/>
            <person name="Huntley M.A."/>
            <person name="Jaffe D.B."/>
            <person name="Jagadeeshan S."/>
            <person name="Jeck W.R."/>
            <person name="Johnson J."/>
            <person name="Jones C.D."/>
            <person name="Jordan W.C."/>
            <person name="Karpen G.H."/>
            <person name="Kataoka E."/>
            <person name="Keightley P.D."/>
            <person name="Kheradpour P."/>
            <person name="Kirkness E.F."/>
            <person name="Koerich L.B."/>
            <person name="Kristiansen K."/>
            <person name="Kudrna D."/>
            <person name="Kulathinal R.J."/>
            <person name="Kumar S."/>
            <person name="Kwok R."/>
            <person name="Lander E."/>
            <person name="Langley C.H."/>
            <person name="Lapoint R."/>
            <person name="Lazzaro B.P."/>
            <person name="Lee S.J."/>
            <person name="Levesque L."/>
            <person name="Li R."/>
            <person name="Lin C.F."/>
            <person name="Lin M.F."/>
            <person name="Lindblad-Toh K."/>
            <person name="Llopart A."/>
            <person name="Long M."/>
            <person name="Low L."/>
            <person name="Lozovsky E."/>
            <person name="Lu J."/>
            <person name="Luo M."/>
            <person name="Machado C.A."/>
            <person name="Makalowski W."/>
            <person name="Marzo M."/>
            <person name="Matsuda M."/>
            <person name="Matzkin L."/>
            <person name="McAllister B."/>
            <person name="McBride C.S."/>
            <person name="McKernan B."/>
            <person name="McKernan K."/>
            <person name="Mendez-Lago M."/>
            <person name="Minx P."/>
            <person name="Mollenhauer M.U."/>
            <person name="Montooth K."/>
            <person name="Mount S.M."/>
            <person name="Mu X."/>
            <person name="Myers E."/>
            <person name="Negre B."/>
            <person name="Newfeld S."/>
            <person name="Nielsen R."/>
            <person name="Noor M.A."/>
            <person name="O'Grady P."/>
            <person name="Pachter L."/>
            <person name="Papaceit M."/>
            <person name="Parisi M.J."/>
            <person name="Parisi M."/>
            <person name="Parts L."/>
            <person name="Pedersen J.S."/>
            <person name="Pesole G."/>
            <person name="Phillippy A.M."/>
            <person name="Ponting C.P."/>
            <person name="Pop M."/>
            <person name="Porcelli D."/>
            <person name="Powell J.R."/>
            <person name="Prohaska S."/>
            <person name="Pruitt K."/>
            <person name="Puig M."/>
            <person name="Quesneville H."/>
            <person name="Ram K.R."/>
            <person name="Rand D."/>
            <person name="Rasmussen M.D."/>
            <person name="Reed L.K."/>
            <person name="Reenan R."/>
            <person name="Reily A."/>
            <person name="Remington K.A."/>
            <person name="Rieger T.T."/>
            <person name="Ritchie M.G."/>
            <person name="Robin C."/>
            <person name="Rogers Y.H."/>
            <person name="Rohde C."/>
            <person name="Rozas J."/>
            <person name="Rubenfield M.J."/>
            <person name="Ruiz A."/>
            <person name="Russo S."/>
            <person name="Salzberg S.L."/>
            <person name="Sanchez-Gracia A."/>
            <person name="Saranga D.J."/>
            <person name="Sato H."/>
            <person name="Schaeffer S.W."/>
            <person name="Schatz M.C."/>
            <person name="Schlenke T."/>
            <person name="Schwartz R."/>
            <person name="Segarra C."/>
            <person name="Singh R.S."/>
            <person name="Sirot L."/>
            <person name="Sirota M."/>
            <person name="Sisneros N.B."/>
            <person name="Smith C.D."/>
            <person name="Smith T.F."/>
            <person name="Spieth J."/>
            <person name="Stage D.E."/>
            <person name="Stark A."/>
            <person name="Stephan W."/>
            <person name="Strausberg R.L."/>
            <person name="Strempel S."/>
            <person name="Sturgill D."/>
            <person name="Sutton G."/>
            <person name="Sutton G.G."/>
            <person name="Tao W."/>
            <person name="Teichmann S."/>
            <person name="Tobari Y.N."/>
            <person name="Tomimura Y."/>
            <person name="Tsolas J.M."/>
            <person name="Valente V.L."/>
            <person name="Venter E."/>
            <person name="Venter J.C."/>
            <person name="Vicario S."/>
            <person name="Vieira F.G."/>
            <person name="Vilella A.J."/>
            <person name="Villasante A."/>
            <person name="Walenz B."/>
            <person name="Wang J."/>
            <person name="Wasserman M."/>
            <person name="Watts T."/>
            <person name="Wilson D."/>
            <person name="Wilson R.K."/>
            <person name="Wing R.A."/>
            <person name="Wolfner M.F."/>
            <person name="Wong A."/>
            <person name="Wong G.K."/>
            <person name="Wu C.I."/>
            <person name="Wu G."/>
            <person name="Yamamoto D."/>
            <person name="Yang H.P."/>
            <person name="Yang S.P."/>
            <person name="Yorke J.A."/>
            <person name="Yoshida K."/>
            <person name="Zdobnov E."/>
            <person name="Zhang P."/>
            <person name="Zhang Y."/>
            <person name="Zimin A.V."/>
            <person name="Baldwin J."/>
            <person name="Abdouelleil A."/>
            <person name="Abdulkadir J."/>
            <person name="Abebe A."/>
            <person name="Abera B."/>
            <person name="Abreu J."/>
            <person name="Acer S.C."/>
            <person name="Aftuck L."/>
            <person name="Alexander A."/>
            <person name="An P."/>
            <person name="Anderson E."/>
            <person name="Anderson S."/>
            <person name="Arachi H."/>
            <person name="Azer M."/>
            <person name="Bachantsang P."/>
            <person name="Barry A."/>
            <person name="Bayul T."/>
            <person name="Berlin A."/>
            <person name="Bessette D."/>
            <person name="Bloom T."/>
            <person name="Blye J."/>
            <person name="Boguslavskiy L."/>
            <person name="Bonnet C."/>
            <person name="Boukhgalter B."/>
            <person name="Bourzgui I."/>
            <person name="Brown A."/>
            <person name="Cahill P."/>
            <person name="Channer S."/>
            <person name="Cheshatsang Y."/>
            <person name="Chuda L."/>
            <person name="Citroen M."/>
            <person name="Collymore A."/>
            <person name="Cooke P."/>
            <person name="Costello M."/>
            <person name="D'Aco K."/>
            <person name="Daza R."/>
            <person name="De Haan G."/>
            <person name="DeGray S."/>
            <person name="DeMaso C."/>
            <person name="Dhargay N."/>
            <person name="Dooley K."/>
            <person name="Dooley E."/>
            <person name="Doricent M."/>
            <person name="Dorje P."/>
            <person name="Dorjee K."/>
            <person name="Dupes A."/>
            <person name="Elong R."/>
            <person name="Falk J."/>
            <person name="Farina A."/>
            <person name="Faro S."/>
            <person name="Ferguson D."/>
            <person name="Fisher S."/>
            <person name="Foley C.D."/>
            <person name="Franke A."/>
            <person name="Friedrich D."/>
            <person name="Gadbois L."/>
            <person name="Gearin G."/>
            <person name="Gearin C.R."/>
            <person name="Giannoukos G."/>
            <person name="Goode T."/>
            <person name="Graham J."/>
            <person name="Grandbois E."/>
            <person name="Grewal S."/>
            <person name="Gyaltsen K."/>
            <person name="Hafez N."/>
            <person name="Hagos B."/>
            <person name="Hall J."/>
            <person name="Henson C."/>
            <person name="Hollinger A."/>
            <person name="Honan T."/>
            <person name="Huard M.D."/>
            <person name="Hughes L."/>
            <person name="Hurhula B."/>
            <person name="Husby M.E."/>
            <person name="Kamat A."/>
            <person name="Kanga B."/>
            <person name="Kashin S."/>
            <person name="Khazanovich D."/>
            <person name="Kisner P."/>
            <person name="Lance K."/>
            <person name="Lara M."/>
            <person name="Lee W."/>
            <person name="Lennon N."/>
            <person name="Letendre F."/>
            <person name="LeVine R."/>
            <person name="Lipovsky A."/>
            <person name="Liu X."/>
            <person name="Liu J."/>
            <person name="Liu S."/>
            <person name="Lokyitsang T."/>
            <person name="Lokyitsang Y."/>
            <person name="Lubonja R."/>
            <person name="Lui A."/>
            <person name="MacDonald P."/>
            <person name="Magnisalis V."/>
            <person name="Maru K."/>
            <person name="Matthews C."/>
            <person name="McCusker W."/>
            <person name="McDonough S."/>
            <person name="Mehta T."/>
            <person name="Meldrim J."/>
            <person name="Meneus L."/>
            <person name="Mihai O."/>
            <person name="Mihalev A."/>
            <person name="Mihova T."/>
            <person name="Mittelman R."/>
            <person name="Mlenga V."/>
            <person name="Montmayeur A."/>
            <person name="Mulrain L."/>
            <person name="Navidi A."/>
            <person name="Naylor J."/>
            <person name="Negash T."/>
            <person name="Nguyen T."/>
            <person name="Nguyen N."/>
            <person name="Nicol R."/>
            <person name="Norbu C."/>
            <person name="Norbu N."/>
            <person name="Novod N."/>
            <person name="O'Neill B."/>
            <person name="Osman S."/>
            <person name="Markiewicz E."/>
            <person name="Oyono O.L."/>
            <person name="Patti C."/>
            <person name="Phunkhang P."/>
            <person name="Pierre F."/>
            <person name="Priest M."/>
            <person name="Raghuraman S."/>
            <person name="Rege F."/>
            <person name="Reyes R."/>
            <person name="Rise C."/>
            <person name="Rogov P."/>
            <person name="Ross K."/>
            <person name="Ryan E."/>
            <person name="Settipalli S."/>
            <person name="Shea T."/>
            <person name="Sherpa N."/>
            <person name="Shi L."/>
            <person name="Shih D."/>
            <person name="Sparrow T."/>
            <person name="Spaulding J."/>
            <person name="Stalker J."/>
            <person name="Stange-Thomann N."/>
            <person name="Stavropoulos S."/>
            <person name="Stone C."/>
            <person name="Strader C."/>
            <person name="Tesfaye S."/>
            <person name="Thomson T."/>
            <person name="Thoulutsang Y."/>
            <person name="Thoulutsang D."/>
            <person name="Topham K."/>
            <person name="Topping I."/>
            <person name="Tsamla T."/>
            <person name="Vassiliev H."/>
            <person name="Vo A."/>
            <person name="Wangchuk T."/>
            <person name="Wangdi T."/>
            <person name="Weiand M."/>
            <person name="Wilkinson J."/>
            <person name="Wilson A."/>
            <person name="Yadav S."/>
            <person name="Young G."/>
            <person name="Yu Q."/>
            <person name="Zembek L."/>
            <person name="Zhong D."/>
            <person name="Zimmer A."/>
            <person name="Zwirko Z."/>
            <person name="Jaffe D.B."/>
            <person name="Alvarez P."/>
            <person name="Brockman W."/>
            <person name="Butler J."/>
            <person name="Chin C."/>
            <person name="Gnerre S."/>
            <person name="Grabherr M."/>
            <person name="Kleber M."/>
            <person name="Mauceli E."/>
            <person name="MacCallum I."/>
        </authorList>
    </citation>
    <scope>NUCLEOTIDE SEQUENCE [LARGE SCALE GENOMIC DNA]</scope>
    <source>
        <strain evidence="8">TSC#15010-1051.87</strain>
        <strain evidence="9">Tucson 15010-1051.87</strain>
    </source>
</reference>
<dbReference type="OrthoDB" id="1856718at2759"/>
<dbReference type="STRING" id="7244.B4LX44"/>
<dbReference type="InterPro" id="IPR039261">
    <property type="entry name" value="FNR_nucleotide-bd"/>
</dbReference>
<dbReference type="InterPro" id="IPR001433">
    <property type="entry name" value="OxRdtase_FAD/NAD-bd"/>
</dbReference>
<dbReference type="AlphaFoldDB" id="B4LX44"/>
<accession>B4LX44</accession>
<dbReference type="Gene3D" id="2.40.30.10">
    <property type="entry name" value="Translation factors"/>
    <property type="match status" value="1"/>
</dbReference>
<dbReference type="GO" id="GO:0050667">
    <property type="term" value="P:homocysteine metabolic process"/>
    <property type="evidence" value="ECO:0007669"/>
    <property type="project" value="TreeGrafter"/>
</dbReference>
<dbReference type="Gene3D" id="3.40.50.80">
    <property type="entry name" value="Nucleotide-binding domain of ferredoxin-NADP reductase (FNR) module"/>
    <property type="match status" value="1"/>
</dbReference>
<dbReference type="Pfam" id="PF00175">
    <property type="entry name" value="NAD_binding_1"/>
    <property type="match status" value="1"/>
</dbReference>
<dbReference type="PROSITE" id="PS51384">
    <property type="entry name" value="FAD_FR"/>
    <property type="match status" value="1"/>
</dbReference>
<dbReference type="GO" id="GO:0050660">
    <property type="term" value="F:flavin adenine dinucleotide binding"/>
    <property type="evidence" value="ECO:0007669"/>
    <property type="project" value="TreeGrafter"/>
</dbReference>
<evidence type="ECO:0000256" key="5">
    <source>
        <dbReference type="ARBA" id="ARBA00039088"/>
    </source>
</evidence>
<dbReference type="PRINTS" id="PR00371">
    <property type="entry name" value="FPNCR"/>
</dbReference>
<dbReference type="eggNOG" id="KOG1158">
    <property type="taxonomic scope" value="Eukaryota"/>
</dbReference>
<name>B4LX44_DROVI</name>
<evidence type="ECO:0000256" key="4">
    <source>
        <dbReference type="ARBA" id="ARBA00023002"/>
    </source>
</evidence>
<dbReference type="EC" id="1.16.1.8" evidence="5"/>
<evidence type="ECO:0000256" key="1">
    <source>
        <dbReference type="ARBA" id="ARBA00001974"/>
    </source>
</evidence>
<organism evidence="8 9">
    <name type="scientific">Drosophila virilis</name>
    <name type="common">Fruit fly</name>
    <dbReference type="NCBI Taxonomy" id="7244"/>
    <lineage>
        <taxon>Eukaryota</taxon>
        <taxon>Metazoa</taxon>
        <taxon>Ecdysozoa</taxon>
        <taxon>Arthropoda</taxon>
        <taxon>Hexapoda</taxon>
        <taxon>Insecta</taxon>
        <taxon>Pterygota</taxon>
        <taxon>Neoptera</taxon>
        <taxon>Endopterygota</taxon>
        <taxon>Diptera</taxon>
        <taxon>Brachycera</taxon>
        <taxon>Muscomorpha</taxon>
        <taxon>Ephydroidea</taxon>
        <taxon>Drosophilidae</taxon>
        <taxon>Drosophila</taxon>
    </lineage>
</organism>
<keyword evidence="2" id="KW-0285">Flavoprotein</keyword>
<feature type="domain" description="FAD-binding FR-type" evidence="7">
    <location>
        <begin position="70"/>
        <end position="316"/>
    </location>
</feature>
<dbReference type="EMBL" id="CH940650">
    <property type="protein sequence ID" value="KRF82863.1"/>
    <property type="molecule type" value="Genomic_DNA"/>
</dbReference>
<evidence type="ECO:0000256" key="2">
    <source>
        <dbReference type="ARBA" id="ARBA00022630"/>
    </source>
</evidence>
<dbReference type="SUPFAM" id="SSF52343">
    <property type="entry name" value="Ferredoxin reductase-like, C-terminal NADP-linked domain"/>
    <property type="match status" value="1"/>
</dbReference>
<dbReference type="Gene3D" id="1.20.990.10">
    <property type="entry name" value="NADPH-cytochrome p450 Reductase, Chain A, domain 3"/>
    <property type="match status" value="1"/>
</dbReference>
<dbReference type="GO" id="GO:0030586">
    <property type="term" value="F:[methionine synthase] reductase (NADPH) activity"/>
    <property type="evidence" value="ECO:0007669"/>
    <property type="project" value="UniProtKB-EC"/>
</dbReference>
<evidence type="ECO:0000256" key="6">
    <source>
        <dbReference type="ARBA" id="ARBA00040659"/>
    </source>
</evidence>
<dbReference type="InterPro" id="IPR023173">
    <property type="entry name" value="NADPH_Cyt_P450_Rdtase_alpha"/>
</dbReference>
<dbReference type="PANTHER" id="PTHR19384">
    <property type="entry name" value="NITRIC OXIDE SYNTHASE-RELATED"/>
    <property type="match status" value="1"/>
</dbReference>
<dbReference type="KEGG" id="dvi:6629853"/>
<proteinExistence type="predicted"/>
<reference evidence="8" key="2">
    <citation type="journal article" date="2008" name="Bioinformatics">
        <title>Assembly reconciliation.</title>
        <authorList>
            <person name="Zimin A.V."/>
            <person name="Smith D.R."/>
            <person name="Sutton G."/>
            <person name="Yorke J.A."/>
        </authorList>
    </citation>
    <scope>NUCLEOTIDE SEQUENCE</scope>
    <source>
        <strain evidence="8">TSC#15010-1051.87</strain>
    </source>
</reference>
<dbReference type="GO" id="GO:0010181">
    <property type="term" value="F:FMN binding"/>
    <property type="evidence" value="ECO:0007669"/>
    <property type="project" value="TreeGrafter"/>
</dbReference>
<dbReference type="FunFam" id="1.20.990.10:FF:000007">
    <property type="entry name" value="Methionine synthase reductase"/>
    <property type="match status" value="1"/>
</dbReference>
<dbReference type="PANTHER" id="PTHR19384:SF84">
    <property type="entry name" value="METHIONINE SYNTHASE REDUCTASE"/>
    <property type="match status" value="1"/>
</dbReference>
<sequence length="473" mass="52408">MVGVEHINAPLVVDIDAHTLTEYVPAKPLESNLEVVFGSAEQGSLRARFEPCAQLNCGNTLKFPFARGAYKPTAVTIKDAQVLVAADAATETKRVVELTLDTAALGQWDYAPGDTVAILPSNAPQIVAQLLQRLNLSEQADSVCHLSLALNCAKKSAKVPGHIPATATPRELLTHCLSLHAVPQKQFLSALASCTSDSKERSFLASLSSKQGAAHYQTLILERGLCLLDLLELCTTCQPTLALLVEHLPRLLPRPYSIANSPLECSQQLRIIYSIRANKAGVTTSMLEAKRELHREKQQSVQLYIYPREPNAFRYTDQEFSGNQILIAVGTGLAPFLGFLAHKQLHKELATGQTWLYVGAKMPQAMVKQQQLLAWQKASILQSLRLCYSRHSTGEQPKYVQQLLEQDAQQLVELMQQPTTVLYVCADGAKITKCIEDGLRRCLQLGLKLDEMEATQWLKEMRAKGKYREDIWL</sequence>
<keyword evidence="3" id="KW-0274">FAD</keyword>
<evidence type="ECO:0000259" key="7">
    <source>
        <dbReference type="PROSITE" id="PS51384"/>
    </source>
</evidence>
<dbReference type="InParanoid" id="B4LX44"/>
<dbReference type="InterPro" id="IPR001709">
    <property type="entry name" value="Flavoprot_Pyr_Nucl_cyt_Rdtase"/>
</dbReference>
<dbReference type="SMR" id="B4LX44"/>
<dbReference type="EMBL" id="CH940650">
    <property type="protein sequence ID" value="EDW66696.1"/>
    <property type="molecule type" value="Genomic_DNA"/>
</dbReference>
<reference evidence="8" key="3">
    <citation type="submission" date="2008-06" db="EMBL/GenBank/DDBJ databases">
        <authorList>
            <consortium name="FlyBase"/>
        </authorList>
    </citation>
    <scope>NUCLEOTIDE SEQUENCE</scope>
    <source>
        <strain evidence="8">TSC#15010-1051.87</strain>
    </source>
</reference>
<gene>
    <name evidence="8" type="primary">Dvir\GJ23743</name>
    <name evidence="8" type="ORF">Dvir_GJ23743</name>
</gene>
<keyword evidence="9" id="KW-1185">Reference proteome</keyword>
<dbReference type="GO" id="GO:0009086">
    <property type="term" value="P:methionine biosynthetic process"/>
    <property type="evidence" value="ECO:0007669"/>
    <property type="project" value="TreeGrafter"/>
</dbReference>
<dbReference type="Pfam" id="PF00667">
    <property type="entry name" value="FAD_binding_1"/>
    <property type="match status" value="1"/>
</dbReference>
<dbReference type="GO" id="GO:0005829">
    <property type="term" value="C:cytosol"/>
    <property type="evidence" value="ECO:0007669"/>
    <property type="project" value="TreeGrafter"/>
</dbReference>
<comment type="cofactor">
    <cofactor evidence="1">
        <name>FAD</name>
        <dbReference type="ChEBI" id="CHEBI:57692"/>
    </cofactor>
</comment>
<evidence type="ECO:0000256" key="3">
    <source>
        <dbReference type="ARBA" id="ARBA00022827"/>
    </source>
</evidence>
<dbReference type="Proteomes" id="UP000008792">
    <property type="component" value="Unassembled WGS sequence"/>
</dbReference>
<protein>
    <recommendedName>
        <fullName evidence="6">Methionine synthase reductase</fullName>
        <ecNumber evidence="5">1.16.1.8</ecNumber>
    </recommendedName>
</protein>
<dbReference type="InterPro" id="IPR003097">
    <property type="entry name" value="CysJ-like_FAD-binding"/>
</dbReference>
<dbReference type="InterPro" id="IPR017938">
    <property type="entry name" value="Riboflavin_synthase-like_b-brl"/>
</dbReference>
<dbReference type="OMA" id="WLYVGAK"/>
<dbReference type="SUPFAM" id="SSF63380">
    <property type="entry name" value="Riboflavin synthase domain-like"/>
    <property type="match status" value="1"/>
</dbReference>
<evidence type="ECO:0000313" key="9">
    <source>
        <dbReference type="Proteomes" id="UP000008792"/>
    </source>
</evidence>
<dbReference type="InterPro" id="IPR017927">
    <property type="entry name" value="FAD-bd_FR_type"/>
</dbReference>
<keyword evidence="4 8" id="KW-0560">Oxidoreductase</keyword>